<dbReference type="PANTHER" id="PTHR43808:SF31">
    <property type="entry name" value="N-ACETYL-L-CITRULLINE DEACETYLASE"/>
    <property type="match status" value="1"/>
</dbReference>
<evidence type="ECO:0000256" key="7">
    <source>
        <dbReference type="ARBA" id="ARBA00022997"/>
    </source>
</evidence>
<dbReference type="AlphaFoldDB" id="A0A6M0H3Y0"/>
<evidence type="ECO:0000256" key="3">
    <source>
        <dbReference type="ARBA" id="ARBA00022670"/>
    </source>
</evidence>
<dbReference type="GO" id="GO:0008270">
    <property type="term" value="F:zinc ion binding"/>
    <property type="evidence" value="ECO:0007669"/>
    <property type="project" value="InterPro"/>
</dbReference>
<dbReference type="PANTHER" id="PTHR43808">
    <property type="entry name" value="ACETYLORNITHINE DEACETYLASE"/>
    <property type="match status" value="1"/>
</dbReference>
<reference evidence="10 11" key="1">
    <citation type="submission" date="2020-02" db="EMBL/GenBank/DDBJ databases">
        <title>Genome assembly of a novel Clostridium senegalense strain.</title>
        <authorList>
            <person name="Gupta T.B."/>
            <person name="Jauregui R."/>
            <person name="Maclean P."/>
            <person name="Nawarathana A."/>
            <person name="Brightwell G."/>
        </authorList>
    </citation>
    <scope>NUCLEOTIDE SEQUENCE [LARGE SCALE GENOMIC DNA]</scope>
    <source>
        <strain evidence="10 11">AGRFS4</strain>
    </source>
</reference>
<evidence type="ECO:0000256" key="6">
    <source>
        <dbReference type="ARBA" id="ARBA00022833"/>
    </source>
</evidence>
<feature type="domain" description="Peptidase M20 dimerisation" evidence="9">
    <location>
        <begin position="258"/>
        <end position="373"/>
    </location>
</feature>
<evidence type="ECO:0000313" key="10">
    <source>
        <dbReference type="EMBL" id="NEU04571.1"/>
    </source>
</evidence>
<keyword evidence="3" id="KW-0645">Protease</keyword>
<dbReference type="Gene3D" id="3.30.70.360">
    <property type="match status" value="2"/>
</dbReference>
<proteinExistence type="inferred from homology"/>
<dbReference type="InterPro" id="IPR011650">
    <property type="entry name" value="Peptidase_M20_dimer"/>
</dbReference>
<keyword evidence="7" id="KW-0224">Dipeptidase</keyword>
<evidence type="ECO:0000256" key="5">
    <source>
        <dbReference type="ARBA" id="ARBA00022801"/>
    </source>
</evidence>
<evidence type="ECO:0000256" key="1">
    <source>
        <dbReference type="ARBA" id="ARBA00001947"/>
    </source>
</evidence>
<dbReference type="InterPro" id="IPR050072">
    <property type="entry name" value="Peptidase_M20A"/>
</dbReference>
<evidence type="ECO:0000259" key="9">
    <source>
        <dbReference type="Pfam" id="PF07687"/>
    </source>
</evidence>
<evidence type="ECO:0000256" key="2">
    <source>
        <dbReference type="ARBA" id="ARBA00006247"/>
    </source>
</evidence>
<dbReference type="Gene3D" id="3.40.630.10">
    <property type="entry name" value="Zn peptidases"/>
    <property type="match status" value="1"/>
</dbReference>
<keyword evidence="6" id="KW-0862">Zinc</keyword>
<dbReference type="GO" id="GO:0008237">
    <property type="term" value="F:metallopeptidase activity"/>
    <property type="evidence" value="ECO:0007669"/>
    <property type="project" value="UniProtKB-KW"/>
</dbReference>
<dbReference type="RefSeq" id="WP_199869622.1">
    <property type="nucleotide sequence ID" value="NZ_JAAGPU010000009.1"/>
</dbReference>
<dbReference type="SUPFAM" id="SSF55031">
    <property type="entry name" value="Bacterial exopeptidase dimerisation domain"/>
    <property type="match status" value="1"/>
</dbReference>
<dbReference type="SUPFAM" id="SSF53187">
    <property type="entry name" value="Zn-dependent exopeptidases"/>
    <property type="match status" value="1"/>
</dbReference>
<dbReference type="GO" id="GO:0008777">
    <property type="term" value="F:acetylornithine deacetylase activity"/>
    <property type="evidence" value="ECO:0007669"/>
    <property type="project" value="TreeGrafter"/>
</dbReference>
<keyword evidence="8" id="KW-0482">Metalloprotease</keyword>
<evidence type="ECO:0000313" key="11">
    <source>
        <dbReference type="Proteomes" id="UP000481872"/>
    </source>
</evidence>
<dbReference type="GO" id="GO:0006526">
    <property type="term" value="P:L-arginine biosynthetic process"/>
    <property type="evidence" value="ECO:0007669"/>
    <property type="project" value="TreeGrafter"/>
</dbReference>
<evidence type="ECO:0000256" key="8">
    <source>
        <dbReference type="ARBA" id="ARBA00023049"/>
    </source>
</evidence>
<dbReference type="Proteomes" id="UP000481872">
    <property type="component" value="Unassembled WGS sequence"/>
</dbReference>
<dbReference type="Pfam" id="PF01546">
    <property type="entry name" value="Peptidase_M20"/>
    <property type="match status" value="1"/>
</dbReference>
<gene>
    <name evidence="10" type="ORF">G3M99_06790</name>
</gene>
<organism evidence="10 11">
    <name type="scientific">Clostridium senegalense</name>
    <dbReference type="NCBI Taxonomy" id="1465809"/>
    <lineage>
        <taxon>Bacteria</taxon>
        <taxon>Bacillati</taxon>
        <taxon>Bacillota</taxon>
        <taxon>Clostridia</taxon>
        <taxon>Eubacteriales</taxon>
        <taxon>Clostridiaceae</taxon>
        <taxon>Clostridium</taxon>
    </lineage>
</organism>
<keyword evidence="11" id="KW-1185">Reference proteome</keyword>
<dbReference type="InterPro" id="IPR010964">
    <property type="entry name" value="M20A_pepV-rel"/>
</dbReference>
<comment type="caution">
    <text evidence="10">The sequence shown here is derived from an EMBL/GenBank/DDBJ whole genome shotgun (WGS) entry which is preliminary data.</text>
</comment>
<dbReference type="EMBL" id="JAAGPU010000009">
    <property type="protein sequence ID" value="NEU04571.1"/>
    <property type="molecule type" value="Genomic_DNA"/>
</dbReference>
<dbReference type="GO" id="GO:0006508">
    <property type="term" value="P:proteolysis"/>
    <property type="evidence" value="ECO:0007669"/>
    <property type="project" value="UniProtKB-KW"/>
</dbReference>
<sequence length="475" mass="52836">MNNIEIQNINKFLQDNKENIINDIRDLVAIPSVSENLPKVKECLKTVICKAEKMGFKAYTVLDDSIGIVEMGDGTETIGILTHIDVVPADDLDKWNSNPFEMVEKDGVLFGRGVLDDKGCIVSSLYAMDAIRKLNLPINKKVQLIIGTQEEVEWVDMNEYIEKYPLPDYGFTPDGQFPICNKEKGYADVAFKFTSCTCCTGDFEITKLQSGNATNSVPGVATAILKGDLNKFKDSLNKYLALNKDAKITFSEDGSVIKVVAEGVSGHSAFPHLSINPIVMLGKFLNTLSIVSNSRGNAIKFIAENCYDYFGKGLGVYSESEYLDGEYMHRNVISPTVVKEDDSHCTVILNMRPVYGTTLEGLKEVFTKISNETKSTFEVLDFLAPIFVSKEKPFLQIMENTYNELSGLKNDFTLGHGTSYAKAMPNTVAWGPVFYDEDECCHVANEFISLEKLFKATEIYSVALGRMLEETKPLI</sequence>
<comment type="similarity">
    <text evidence="2">Belongs to the peptidase M20A family.</text>
</comment>
<dbReference type="InterPro" id="IPR036264">
    <property type="entry name" value="Bact_exopeptidase_dim_dom"/>
</dbReference>
<dbReference type="GO" id="GO:0016805">
    <property type="term" value="F:dipeptidase activity"/>
    <property type="evidence" value="ECO:0007669"/>
    <property type="project" value="UniProtKB-KW"/>
</dbReference>
<keyword evidence="4" id="KW-0479">Metal-binding</keyword>
<dbReference type="Pfam" id="PF07687">
    <property type="entry name" value="M20_dimer"/>
    <property type="match status" value="1"/>
</dbReference>
<evidence type="ECO:0000256" key="4">
    <source>
        <dbReference type="ARBA" id="ARBA00022723"/>
    </source>
</evidence>
<dbReference type="NCBIfam" id="TIGR01887">
    <property type="entry name" value="dipeptidaselike"/>
    <property type="match status" value="1"/>
</dbReference>
<keyword evidence="5" id="KW-0378">Hydrolase</keyword>
<protein>
    <submittedName>
        <fullName evidence="10">M20 family metallopeptidase</fullName>
    </submittedName>
</protein>
<name>A0A6M0H3Y0_9CLOT</name>
<dbReference type="InterPro" id="IPR002933">
    <property type="entry name" value="Peptidase_M20"/>
</dbReference>
<accession>A0A6M0H3Y0</accession>
<comment type="cofactor">
    <cofactor evidence="1">
        <name>Zn(2+)</name>
        <dbReference type="ChEBI" id="CHEBI:29105"/>
    </cofactor>
</comment>